<feature type="chain" id="PRO_5035462453" evidence="1">
    <location>
        <begin position="21"/>
        <end position="82"/>
    </location>
</feature>
<protein>
    <submittedName>
        <fullName evidence="2">Peptide toxin-disulfide-rich</fullName>
    </submittedName>
</protein>
<reference evidence="2" key="1">
    <citation type="submission" date="2021-06" db="EMBL/GenBank/DDBJ databases">
        <title>Identification and biotechnological exploitation of host regulation proteins from Cotesia flavipes Cameron, 1891 (Hymenoptera: Braconidae).</title>
        <authorList>
            <person name="Walker A."/>
            <person name="Robinson S."/>
            <person name="King G.F."/>
            <person name="Rossi G.D."/>
        </authorList>
    </citation>
    <scope>NUCLEOTIDE SEQUENCE</scope>
</reference>
<sequence>MSKVIIFMFFGLLAATIISARSTDNTKSTCGRHGDNCVSVSSCCSGLVCHRFANRCSVVITPEELIEAKKNLKKTDSKFKDW</sequence>
<proteinExistence type="evidence at transcript level"/>
<name>A0A8K1YTP2_COTFL</name>
<organism evidence="2">
    <name type="scientific">Cotesia flavipes</name>
    <name type="common">Parasitic wasp</name>
    <name type="synonym">Apanteles flavipes</name>
    <dbReference type="NCBI Taxonomy" id="89805"/>
    <lineage>
        <taxon>Eukaryota</taxon>
        <taxon>Metazoa</taxon>
        <taxon>Ecdysozoa</taxon>
        <taxon>Arthropoda</taxon>
        <taxon>Hexapoda</taxon>
        <taxon>Insecta</taxon>
        <taxon>Pterygota</taxon>
        <taxon>Neoptera</taxon>
        <taxon>Endopterygota</taxon>
        <taxon>Hymenoptera</taxon>
        <taxon>Apocrita</taxon>
        <taxon>Ichneumonoidea</taxon>
        <taxon>Braconidae</taxon>
        <taxon>Microgastrinae</taxon>
        <taxon>Cotesia</taxon>
    </lineage>
</organism>
<evidence type="ECO:0000313" key="2">
    <source>
        <dbReference type="EMBL" id="UEP64266.1"/>
    </source>
</evidence>
<dbReference type="EMBL" id="MZ442236">
    <property type="protein sequence ID" value="UEP64266.1"/>
    <property type="molecule type" value="mRNA"/>
</dbReference>
<keyword evidence="1" id="KW-0732">Signal</keyword>
<accession>A0A8K1YTP2</accession>
<dbReference type="AlphaFoldDB" id="A0A8K1YTP2"/>
<feature type="signal peptide" evidence="1">
    <location>
        <begin position="1"/>
        <end position="20"/>
    </location>
</feature>
<evidence type="ECO:0000256" key="1">
    <source>
        <dbReference type="SAM" id="SignalP"/>
    </source>
</evidence>